<organism evidence="1 2">
    <name type="scientific">Halopseudomonas litoralis</name>
    <dbReference type="NCBI Taxonomy" id="797277"/>
    <lineage>
        <taxon>Bacteria</taxon>
        <taxon>Pseudomonadati</taxon>
        <taxon>Pseudomonadota</taxon>
        <taxon>Gammaproteobacteria</taxon>
        <taxon>Pseudomonadales</taxon>
        <taxon>Pseudomonadaceae</taxon>
        <taxon>Halopseudomonas</taxon>
    </lineage>
</organism>
<evidence type="ECO:0000313" key="2">
    <source>
        <dbReference type="Proteomes" id="UP000243426"/>
    </source>
</evidence>
<name>A0A1H1SP24_9GAMM</name>
<evidence type="ECO:0000313" key="1">
    <source>
        <dbReference type="EMBL" id="SDS49651.1"/>
    </source>
</evidence>
<accession>A0A1H1SP24</accession>
<keyword evidence="2" id="KW-1185">Reference proteome</keyword>
<dbReference type="EMBL" id="LT629748">
    <property type="protein sequence ID" value="SDS49651.1"/>
    <property type="molecule type" value="Genomic_DNA"/>
</dbReference>
<dbReference type="AlphaFoldDB" id="A0A1H1SP24"/>
<reference evidence="2" key="1">
    <citation type="submission" date="2016-10" db="EMBL/GenBank/DDBJ databases">
        <authorList>
            <person name="Varghese N."/>
            <person name="Submissions S."/>
        </authorList>
    </citation>
    <scope>NUCLEOTIDE SEQUENCE [LARGE SCALE GENOMIC DNA]</scope>
    <source>
        <strain evidence="2">2SM5</strain>
    </source>
</reference>
<dbReference type="Proteomes" id="UP000243426">
    <property type="component" value="Chromosome I"/>
</dbReference>
<sequence>MANLPFDQAAQRFQDNEQRLNVFINAPAAETVYLTVDGDPVPTLPFLLPAVEAASAAARADAIRADAAADAAWLSGGVYTTVAEGLRETANERYFSVPTDEAATYLALYRNEGGVARGIKFYPSAEAVENVRIGMAGIATGLVRTQTLMVQSNGFE</sequence>
<dbReference type="STRING" id="797277.SAMN05216198_2082"/>
<dbReference type="OrthoDB" id="7032323at2"/>
<dbReference type="RefSeq" id="WP_090273237.1">
    <property type="nucleotide sequence ID" value="NZ_LT629748.1"/>
</dbReference>
<gene>
    <name evidence="1" type="ORF">SAMN05216198_2082</name>
</gene>
<proteinExistence type="predicted"/>
<protein>
    <submittedName>
        <fullName evidence="1">Uncharacterized protein</fullName>
    </submittedName>
</protein>